<gene>
    <name evidence="8" type="ORF">QTN47_03810</name>
</gene>
<proteinExistence type="inferred from homology"/>
<feature type="domain" description="RagB/SusD" evidence="6">
    <location>
        <begin position="349"/>
        <end position="495"/>
    </location>
</feature>
<keyword evidence="3" id="KW-0732">Signal</keyword>
<dbReference type="InterPro" id="IPR012944">
    <property type="entry name" value="SusD_RagB_dom"/>
</dbReference>
<keyword evidence="4" id="KW-0472">Membrane</keyword>
<dbReference type="Proteomes" id="UP001560573">
    <property type="component" value="Unassembled WGS sequence"/>
</dbReference>
<sequence>MRLRHFLTGLILGLLTISCKKDFLKTAPTDATNANQAYATTKGCYTALEGINRLMYMQSDYNGTYNMDQCGQQSTNIRMDMMGADNVSSGSGNGWYNESYDWTGHRSATGRETRYLYYYYYRIIRNANGLIENTGNATGSEGERKSIKGQAYVYRAWSHFMLVQLFAQRYDAAKSNDQPGVVYQTFSQDFSPKPRATVENVYKQINGDLDSAISLLSPNVPVRDDVSNIDLSVAKGIKARVALVMQDWNNAVKYASEACVGYSLMTNAQYLSGFNDFTNPEWMWGSRVISDQNNYFYSFFAFMSPNFNSTFIRTNTRLINSSLYKMIPATDIRAKCWDPSGEYTLTQPPKKKLPYVTKKFLAQDAGSSLGDLVYMRSAEMYLIQAEAKARMNDDEGAKNVLEILLKNRNPSGYQRPTEIGNALVQYVLAQRRIELWGEGFAFLDLKRCNLALNRTSANHDAALCRILQMPSGDKQWQFLIPQDEINATGGIVTQNEL</sequence>
<dbReference type="RefSeq" id="WP_369327998.1">
    <property type="nucleotide sequence ID" value="NZ_JAULBC010000001.1"/>
</dbReference>
<evidence type="ECO:0000259" key="6">
    <source>
        <dbReference type="Pfam" id="PF07980"/>
    </source>
</evidence>
<evidence type="ECO:0000259" key="7">
    <source>
        <dbReference type="Pfam" id="PF14322"/>
    </source>
</evidence>
<accession>A0ABV3Z9R1</accession>
<dbReference type="Gene3D" id="1.25.40.390">
    <property type="match status" value="1"/>
</dbReference>
<dbReference type="Pfam" id="PF14322">
    <property type="entry name" value="SusD-like_3"/>
    <property type="match status" value="1"/>
</dbReference>
<dbReference type="EMBL" id="JAULBC010000001">
    <property type="protein sequence ID" value="MEX6686602.1"/>
    <property type="molecule type" value="Genomic_DNA"/>
</dbReference>
<dbReference type="PROSITE" id="PS51257">
    <property type="entry name" value="PROKAR_LIPOPROTEIN"/>
    <property type="match status" value="1"/>
</dbReference>
<evidence type="ECO:0000256" key="1">
    <source>
        <dbReference type="ARBA" id="ARBA00004442"/>
    </source>
</evidence>
<comment type="similarity">
    <text evidence="2">Belongs to the SusD family.</text>
</comment>
<comment type="caution">
    <text evidence="8">The sequence shown here is derived from an EMBL/GenBank/DDBJ whole genome shotgun (WGS) entry which is preliminary data.</text>
</comment>
<dbReference type="Pfam" id="PF07980">
    <property type="entry name" value="SusD_RagB"/>
    <property type="match status" value="1"/>
</dbReference>
<protein>
    <submittedName>
        <fullName evidence="8">RagB/SusD family nutrient uptake outer membrane protein</fullName>
    </submittedName>
</protein>
<dbReference type="InterPro" id="IPR011990">
    <property type="entry name" value="TPR-like_helical_dom_sf"/>
</dbReference>
<organism evidence="8 9">
    <name type="scientific">Danxiaibacter flavus</name>
    <dbReference type="NCBI Taxonomy" id="3049108"/>
    <lineage>
        <taxon>Bacteria</taxon>
        <taxon>Pseudomonadati</taxon>
        <taxon>Bacteroidota</taxon>
        <taxon>Chitinophagia</taxon>
        <taxon>Chitinophagales</taxon>
        <taxon>Chitinophagaceae</taxon>
        <taxon>Danxiaibacter</taxon>
    </lineage>
</organism>
<evidence type="ECO:0000313" key="8">
    <source>
        <dbReference type="EMBL" id="MEX6686602.1"/>
    </source>
</evidence>
<keyword evidence="5" id="KW-0998">Cell outer membrane</keyword>
<evidence type="ECO:0000256" key="2">
    <source>
        <dbReference type="ARBA" id="ARBA00006275"/>
    </source>
</evidence>
<evidence type="ECO:0000256" key="4">
    <source>
        <dbReference type="ARBA" id="ARBA00023136"/>
    </source>
</evidence>
<comment type="subcellular location">
    <subcellularLocation>
        <location evidence="1">Cell outer membrane</location>
    </subcellularLocation>
</comment>
<evidence type="ECO:0000256" key="5">
    <source>
        <dbReference type="ARBA" id="ARBA00023237"/>
    </source>
</evidence>
<feature type="domain" description="SusD-like N-terminal" evidence="7">
    <location>
        <begin position="61"/>
        <end position="220"/>
    </location>
</feature>
<evidence type="ECO:0000256" key="3">
    <source>
        <dbReference type="ARBA" id="ARBA00022729"/>
    </source>
</evidence>
<name>A0ABV3Z9R1_9BACT</name>
<dbReference type="InterPro" id="IPR033985">
    <property type="entry name" value="SusD-like_N"/>
</dbReference>
<dbReference type="SUPFAM" id="SSF48452">
    <property type="entry name" value="TPR-like"/>
    <property type="match status" value="1"/>
</dbReference>
<evidence type="ECO:0000313" key="9">
    <source>
        <dbReference type="Proteomes" id="UP001560573"/>
    </source>
</evidence>
<reference evidence="8 9" key="1">
    <citation type="submission" date="2023-07" db="EMBL/GenBank/DDBJ databases">
        <authorList>
            <person name="Lian W.-H."/>
        </authorList>
    </citation>
    <scope>NUCLEOTIDE SEQUENCE [LARGE SCALE GENOMIC DNA]</scope>
    <source>
        <strain evidence="8 9">SYSU DXS3180</strain>
    </source>
</reference>
<keyword evidence="9" id="KW-1185">Reference proteome</keyword>